<dbReference type="PANTHER" id="PTHR22904:SF523">
    <property type="entry name" value="STRESS-INDUCED-PHOSPHOPROTEIN 1"/>
    <property type="match status" value="1"/>
</dbReference>
<sequence length="282" mass="30784">MATTQPPAGPAGPGARPPRPPPPGQRVQITPEIAQQMAAKMRQQQQQQQMSAPPPPPISPAEVDFVEQPVRAKGSRVHVDSSAASNPPNASGKASDAPVASEKLQSVCNDINYLINKLEQHPEYAVPPPPTIMKPHRSQQFTKSKEDGNAKFKEGKLDDAIQLFSAAVDLAADRPPWESHVLAREELSLALSNRSLCFHNKGDFEKSLSDANAVVEIKKAWSKGHFRKGKALIALDKLQEARDAILLGLDFEPSNDDLKNALTEIDTKIISNHHAKQQHNKL</sequence>
<feature type="compositionally biased region" description="Low complexity" evidence="3">
    <location>
        <begin position="34"/>
        <end position="51"/>
    </location>
</feature>
<dbReference type="SMART" id="SM00028">
    <property type="entry name" value="TPR"/>
    <property type="match status" value="3"/>
</dbReference>
<dbReference type="HOGENOM" id="CLU_090376_1_0_1"/>
<reference evidence="5" key="1">
    <citation type="journal article" date="2013" name="BMC Genomics">
        <title>Genome and transcriptome sequencing of the halophilic fungus Wallemia ichthyophaga: haloadaptations present and absent.</title>
        <authorList>
            <person name="Zajc J."/>
            <person name="Liu Y."/>
            <person name="Dai W."/>
            <person name="Yang Z."/>
            <person name="Hu J."/>
            <person name="Gostincar C."/>
            <person name="Gunde-Cimerman N."/>
        </authorList>
    </citation>
    <scope>NUCLEOTIDE SEQUENCE [LARGE SCALE GENOMIC DNA]</scope>
    <source>
        <strain evidence="5">EXF-994 / CBS 113033</strain>
    </source>
</reference>
<evidence type="ECO:0000313" key="4">
    <source>
        <dbReference type="EMBL" id="EOR01209.1"/>
    </source>
</evidence>
<dbReference type="AlphaFoldDB" id="R9AG70"/>
<organism evidence="4 5">
    <name type="scientific">Wallemia ichthyophaga (strain EXF-994 / CBS 113033)</name>
    <dbReference type="NCBI Taxonomy" id="1299270"/>
    <lineage>
        <taxon>Eukaryota</taxon>
        <taxon>Fungi</taxon>
        <taxon>Dikarya</taxon>
        <taxon>Basidiomycota</taxon>
        <taxon>Wallemiomycotina</taxon>
        <taxon>Wallemiomycetes</taxon>
        <taxon>Wallemiales</taxon>
        <taxon>Wallemiaceae</taxon>
        <taxon>Wallemia</taxon>
    </lineage>
</organism>
<dbReference type="RefSeq" id="XP_009268000.1">
    <property type="nucleotide sequence ID" value="XM_009269725.1"/>
</dbReference>
<evidence type="ECO:0000256" key="3">
    <source>
        <dbReference type="SAM" id="MobiDB-lite"/>
    </source>
</evidence>
<dbReference type="eggNOG" id="ENOG502S442">
    <property type="taxonomic scope" value="Eukaryota"/>
</dbReference>
<evidence type="ECO:0000313" key="5">
    <source>
        <dbReference type="Proteomes" id="UP000014064"/>
    </source>
</evidence>
<gene>
    <name evidence="4" type="ORF">J056_004530</name>
</gene>
<proteinExistence type="predicted"/>
<feature type="region of interest" description="Disordered" evidence="3">
    <location>
        <begin position="1"/>
        <end position="101"/>
    </location>
</feature>
<dbReference type="SUPFAM" id="SSF48452">
    <property type="entry name" value="TPR-like"/>
    <property type="match status" value="1"/>
</dbReference>
<dbReference type="InterPro" id="IPR011990">
    <property type="entry name" value="TPR-like_helical_dom_sf"/>
</dbReference>
<evidence type="ECO:0000256" key="1">
    <source>
        <dbReference type="ARBA" id="ARBA00022737"/>
    </source>
</evidence>
<keyword evidence="1" id="KW-0677">Repeat</keyword>
<dbReference type="EMBL" id="KE007231">
    <property type="protein sequence ID" value="EOR01209.1"/>
    <property type="molecule type" value="Genomic_DNA"/>
</dbReference>
<dbReference type="PANTHER" id="PTHR22904">
    <property type="entry name" value="TPR REPEAT CONTAINING PROTEIN"/>
    <property type="match status" value="1"/>
</dbReference>
<dbReference type="InterPro" id="IPR019734">
    <property type="entry name" value="TPR_rpt"/>
</dbReference>
<keyword evidence="2" id="KW-0802">TPR repeat</keyword>
<feature type="compositionally biased region" description="Pro residues" evidence="3">
    <location>
        <begin position="7"/>
        <end position="24"/>
    </location>
</feature>
<feature type="compositionally biased region" description="Low complexity" evidence="3">
    <location>
        <begin position="81"/>
        <end position="91"/>
    </location>
</feature>
<dbReference type="Proteomes" id="UP000014064">
    <property type="component" value="Unassembled WGS sequence"/>
</dbReference>
<dbReference type="OrthoDB" id="433738at2759"/>
<dbReference type="GO" id="GO:0051879">
    <property type="term" value="F:Hsp90 protein binding"/>
    <property type="evidence" value="ECO:0007669"/>
    <property type="project" value="TreeGrafter"/>
</dbReference>
<dbReference type="STRING" id="1299270.R9AG70"/>
<evidence type="ECO:0000256" key="2">
    <source>
        <dbReference type="ARBA" id="ARBA00022803"/>
    </source>
</evidence>
<protein>
    <submittedName>
        <fullName evidence="4">Translocation protein sec72</fullName>
    </submittedName>
</protein>
<dbReference type="KEGG" id="wic:J056_004530"/>
<name>R9AG70_WALI9</name>
<dbReference type="OMA" id="PANHTHG"/>
<accession>R9AG70</accession>
<dbReference type="GeneID" id="20377482"/>
<keyword evidence="5" id="KW-1185">Reference proteome</keyword>
<dbReference type="Gene3D" id="1.25.40.10">
    <property type="entry name" value="Tetratricopeptide repeat domain"/>
    <property type="match status" value="1"/>
</dbReference>